<evidence type="ECO:0000256" key="2">
    <source>
        <dbReference type="SAM" id="Phobius"/>
    </source>
</evidence>
<dbReference type="InterPro" id="IPR022134">
    <property type="entry name" value="DUF3667"/>
</dbReference>
<reference evidence="3" key="1">
    <citation type="submission" date="2023-09" db="EMBL/GenBank/DDBJ databases">
        <title>Undibacterium sp. 20NA77.5 isolated from freshwater.</title>
        <authorList>
            <person name="Le V."/>
            <person name="Ko S.-R."/>
            <person name="Ahn C.-Y."/>
            <person name="Oh H.-M."/>
        </authorList>
    </citation>
    <scope>NUCLEOTIDE SEQUENCE</scope>
    <source>
        <strain evidence="3">20NA77.5</strain>
    </source>
</reference>
<keyword evidence="2" id="KW-0812">Transmembrane</keyword>
<feature type="transmembrane region" description="Helical" evidence="2">
    <location>
        <begin position="179"/>
        <end position="196"/>
    </location>
</feature>
<gene>
    <name evidence="3" type="ORF">RF679_11015</name>
</gene>
<sequence>MSDQLLQCYDLAFFTKQMSFYQTKFHGYCLNCDHPAPKKFCPECGQETHHEKPSLWHFIHEYLHHYIALEGKLIGTLRTLIFSPGVLSQEYLCGRKQKYVGPLALYLSVSFVFFLVLLLIVNFSSSDNETSKHQTPTPTAASTLDKTSSTLESSAISQTSTITPKFTPSTKTVSQKMPYAYFAFIPVYALLLAFFYRKRSMLYGEHLVFALHLHAGTFAILLILSVFPNIHGAFVIISILLHQYLSFHHFYRGRWWPQALRYLALSASYSIICFLSIAVATFIYSK</sequence>
<keyword evidence="2" id="KW-1133">Transmembrane helix</keyword>
<proteinExistence type="predicted"/>
<dbReference type="EMBL" id="CP133720">
    <property type="protein sequence ID" value="WMW79180.1"/>
    <property type="molecule type" value="Genomic_DNA"/>
</dbReference>
<protein>
    <submittedName>
        <fullName evidence="3">DUF3667 domain-containing protein</fullName>
    </submittedName>
</protein>
<accession>A0ABY9RFV0</accession>
<keyword evidence="4" id="KW-1185">Reference proteome</keyword>
<evidence type="ECO:0000313" key="3">
    <source>
        <dbReference type="EMBL" id="WMW79180.1"/>
    </source>
</evidence>
<dbReference type="Proteomes" id="UP001181355">
    <property type="component" value="Chromosome"/>
</dbReference>
<organism evidence="3 4">
    <name type="scientific">Undibacterium cyanobacteriorum</name>
    <dbReference type="NCBI Taxonomy" id="3073561"/>
    <lineage>
        <taxon>Bacteria</taxon>
        <taxon>Pseudomonadati</taxon>
        <taxon>Pseudomonadota</taxon>
        <taxon>Betaproteobacteria</taxon>
        <taxon>Burkholderiales</taxon>
        <taxon>Oxalobacteraceae</taxon>
        <taxon>Undibacterium</taxon>
    </lineage>
</organism>
<feature type="transmembrane region" description="Helical" evidence="2">
    <location>
        <begin position="263"/>
        <end position="284"/>
    </location>
</feature>
<dbReference type="Pfam" id="PF12412">
    <property type="entry name" value="DUF3667"/>
    <property type="match status" value="1"/>
</dbReference>
<feature type="region of interest" description="Disordered" evidence="1">
    <location>
        <begin position="127"/>
        <end position="156"/>
    </location>
</feature>
<keyword evidence="2" id="KW-0472">Membrane</keyword>
<name>A0ABY9RFV0_9BURK</name>
<evidence type="ECO:0000256" key="1">
    <source>
        <dbReference type="SAM" id="MobiDB-lite"/>
    </source>
</evidence>
<feature type="compositionally biased region" description="Polar residues" evidence="1">
    <location>
        <begin position="133"/>
        <end position="156"/>
    </location>
</feature>
<feature type="transmembrane region" description="Helical" evidence="2">
    <location>
        <begin position="208"/>
        <end position="227"/>
    </location>
</feature>
<feature type="transmembrane region" description="Helical" evidence="2">
    <location>
        <begin position="233"/>
        <end position="251"/>
    </location>
</feature>
<evidence type="ECO:0000313" key="4">
    <source>
        <dbReference type="Proteomes" id="UP001181355"/>
    </source>
</evidence>
<dbReference type="RefSeq" id="WP_309480679.1">
    <property type="nucleotide sequence ID" value="NZ_CP133720.1"/>
</dbReference>
<feature type="transmembrane region" description="Helical" evidence="2">
    <location>
        <begin position="103"/>
        <end position="123"/>
    </location>
</feature>